<proteinExistence type="predicted"/>
<dbReference type="AlphaFoldDB" id="A0A7Y0FMH7"/>
<protein>
    <submittedName>
        <fullName evidence="1">Uncharacterized protein</fullName>
    </submittedName>
</protein>
<evidence type="ECO:0000313" key="1">
    <source>
        <dbReference type="EMBL" id="NML65475.1"/>
    </source>
</evidence>
<dbReference type="EMBL" id="JABBGH010000001">
    <property type="protein sequence ID" value="NML65475.1"/>
    <property type="molecule type" value="Genomic_DNA"/>
</dbReference>
<dbReference type="RefSeq" id="WP_169530773.1">
    <property type="nucleotide sequence ID" value="NZ_JABBGH010000001.1"/>
</dbReference>
<accession>A0A7Y0FMH7</accession>
<gene>
    <name evidence="1" type="ORF">HHL22_09695</name>
</gene>
<evidence type="ECO:0000313" key="2">
    <source>
        <dbReference type="Proteomes" id="UP000559626"/>
    </source>
</evidence>
<organism evidence="1 2">
    <name type="scientific">Hymenobacter polaris</name>
    <dbReference type="NCBI Taxonomy" id="2682546"/>
    <lineage>
        <taxon>Bacteria</taxon>
        <taxon>Pseudomonadati</taxon>
        <taxon>Bacteroidota</taxon>
        <taxon>Cytophagia</taxon>
        <taxon>Cytophagales</taxon>
        <taxon>Hymenobacteraceae</taxon>
        <taxon>Hymenobacter</taxon>
    </lineage>
</organism>
<dbReference type="Proteomes" id="UP000559626">
    <property type="component" value="Unassembled WGS sequence"/>
</dbReference>
<keyword evidence="2" id="KW-1185">Reference proteome</keyword>
<name>A0A7Y0FMH7_9BACT</name>
<reference evidence="1 2" key="1">
    <citation type="submission" date="2020-04" db="EMBL/GenBank/DDBJ databases">
        <title>Hymenobacter polaris sp. nov., isolated from Arctic soil.</title>
        <authorList>
            <person name="Dahal R.H."/>
        </authorList>
    </citation>
    <scope>NUCLEOTIDE SEQUENCE [LARGE SCALE GENOMIC DNA]</scope>
    <source>
        <strain evidence="1 2">RP-2-7</strain>
    </source>
</reference>
<comment type="caution">
    <text evidence="1">The sequence shown here is derived from an EMBL/GenBank/DDBJ whole genome shotgun (WGS) entry which is preliminary data.</text>
</comment>
<sequence length="79" mass="8583">MATTLGDVFSARTIAWAEALSSLKQRTCLVISTLLVGAPSFWPSAFCLARAALVFPGILNQVLKLRLGQHRYYQVAEGS</sequence>